<accession>A0A9P8YCM4</accession>
<organism evidence="2 3">
    <name type="scientific">Microdochium trichocladiopsis</name>
    <dbReference type="NCBI Taxonomy" id="1682393"/>
    <lineage>
        <taxon>Eukaryota</taxon>
        <taxon>Fungi</taxon>
        <taxon>Dikarya</taxon>
        <taxon>Ascomycota</taxon>
        <taxon>Pezizomycotina</taxon>
        <taxon>Sordariomycetes</taxon>
        <taxon>Xylariomycetidae</taxon>
        <taxon>Xylariales</taxon>
        <taxon>Microdochiaceae</taxon>
        <taxon>Microdochium</taxon>
    </lineage>
</organism>
<feature type="region of interest" description="Disordered" evidence="1">
    <location>
        <begin position="160"/>
        <end position="212"/>
    </location>
</feature>
<evidence type="ECO:0000313" key="2">
    <source>
        <dbReference type="EMBL" id="KAH7033742.1"/>
    </source>
</evidence>
<dbReference type="EMBL" id="JAGTJQ010000004">
    <property type="protein sequence ID" value="KAH7033742.1"/>
    <property type="molecule type" value="Genomic_DNA"/>
</dbReference>
<proteinExistence type="predicted"/>
<sequence>MQKMQYFQMFVIDPRHRRRPLTNGGPLSFSGDFRRPPLDKLPSGCTCTGPLVDGVLSPINASQKHLPMTSPMDEFWSPAITRAQVWGPRLVQKNGGTGQCGTGEDCKFQVDVMGYEHEEEEPRRLHSDAQEQERFSSSSYRVMRNGNLASVALARARGNWSRPMQPDFDRLPVPSRNSKGGPGRYKKESQQAQEARSGCGVVIYPADQPQRA</sequence>
<dbReference type="GeneID" id="70186266"/>
<evidence type="ECO:0000313" key="3">
    <source>
        <dbReference type="Proteomes" id="UP000756346"/>
    </source>
</evidence>
<comment type="caution">
    <text evidence="2">The sequence shown here is derived from an EMBL/GenBank/DDBJ whole genome shotgun (WGS) entry which is preliminary data.</text>
</comment>
<dbReference type="Proteomes" id="UP000756346">
    <property type="component" value="Unassembled WGS sequence"/>
</dbReference>
<dbReference type="RefSeq" id="XP_046014574.1">
    <property type="nucleotide sequence ID" value="XM_046156720.1"/>
</dbReference>
<dbReference type="AlphaFoldDB" id="A0A9P8YCM4"/>
<name>A0A9P8YCM4_9PEZI</name>
<evidence type="ECO:0000256" key="1">
    <source>
        <dbReference type="SAM" id="MobiDB-lite"/>
    </source>
</evidence>
<protein>
    <submittedName>
        <fullName evidence="2">Uncharacterized protein</fullName>
    </submittedName>
</protein>
<keyword evidence="3" id="KW-1185">Reference proteome</keyword>
<reference evidence="2" key="1">
    <citation type="journal article" date="2021" name="Nat. Commun.">
        <title>Genetic determinants of endophytism in the Arabidopsis root mycobiome.</title>
        <authorList>
            <person name="Mesny F."/>
            <person name="Miyauchi S."/>
            <person name="Thiergart T."/>
            <person name="Pickel B."/>
            <person name="Atanasova L."/>
            <person name="Karlsson M."/>
            <person name="Huettel B."/>
            <person name="Barry K.W."/>
            <person name="Haridas S."/>
            <person name="Chen C."/>
            <person name="Bauer D."/>
            <person name="Andreopoulos W."/>
            <person name="Pangilinan J."/>
            <person name="LaButti K."/>
            <person name="Riley R."/>
            <person name="Lipzen A."/>
            <person name="Clum A."/>
            <person name="Drula E."/>
            <person name="Henrissat B."/>
            <person name="Kohler A."/>
            <person name="Grigoriev I.V."/>
            <person name="Martin F.M."/>
            <person name="Hacquard S."/>
        </authorList>
    </citation>
    <scope>NUCLEOTIDE SEQUENCE</scope>
    <source>
        <strain evidence="2">MPI-CAGE-CH-0230</strain>
    </source>
</reference>
<gene>
    <name evidence="2" type="ORF">B0I36DRAFT_348754</name>
</gene>